<dbReference type="EMBL" id="WJXA01000010">
    <property type="protein sequence ID" value="KAF7129162.1"/>
    <property type="molecule type" value="Genomic_DNA"/>
</dbReference>
<keyword evidence="3" id="KW-1185">Reference proteome</keyword>
<evidence type="ECO:0000313" key="3">
    <source>
        <dbReference type="Proteomes" id="UP000626092"/>
    </source>
</evidence>
<proteinExistence type="predicted"/>
<feature type="chain" id="PRO_5032293468" evidence="1">
    <location>
        <begin position="19"/>
        <end position="87"/>
    </location>
</feature>
<evidence type="ECO:0000256" key="1">
    <source>
        <dbReference type="SAM" id="SignalP"/>
    </source>
</evidence>
<reference evidence="2" key="1">
    <citation type="submission" date="2019-11" db="EMBL/GenBank/DDBJ databases">
        <authorList>
            <person name="Liu Y."/>
            <person name="Hou J."/>
            <person name="Li T.-Q."/>
            <person name="Guan C.-H."/>
            <person name="Wu X."/>
            <person name="Wu H.-Z."/>
            <person name="Ling F."/>
            <person name="Zhang R."/>
            <person name="Shi X.-G."/>
            <person name="Ren J.-P."/>
            <person name="Chen E.-F."/>
            <person name="Sun J.-M."/>
        </authorList>
    </citation>
    <scope>NUCLEOTIDE SEQUENCE</scope>
    <source>
        <strain evidence="2">Adult_tree_wgs_1</strain>
        <tissue evidence="2">Leaves</tissue>
    </source>
</reference>
<gene>
    <name evidence="2" type="ORF">RHSIM_Rhsim10G0027400</name>
</gene>
<comment type="caution">
    <text evidence="2">The sequence shown here is derived from an EMBL/GenBank/DDBJ whole genome shotgun (WGS) entry which is preliminary data.</text>
</comment>
<feature type="signal peptide" evidence="1">
    <location>
        <begin position="1"/>
        <end position="18"/>
    </location>
</feature>
<dbReference type="Proteomes" id="UP000626092">
    <property type="component" value="Unassembled WGS sequence"/>
</dbReference>
<accession>A0A834GD98</accession>
<protein>
    <submittedName>
        <fullName evidence="2">Uncharacterized protein</fullName>
    </submittedName>
</protein>
<keyword evidence="1" id="KW-0732">Signal</keyword>
<sequence length="87" mass="9655">MTWGVMVLLFAYMLIVTARHPSVIGALAYAPESPQAHAPENVPIYPSTEPVDNVHGYIEGCDQLCLDYCEPVSSTPMKRRCQRVCSE</sequence>
<organism evidence="2 3">
    <name type="scientific">Rhododendron simsii</name>
    <name type="common">Sims's rhododendron</name>
    <dbReference type="NCBI Taxonomy" id="118357"/>
    <lineage>
        <taxon>Eukaryota</taxon>
        <taxon>Viridiplantae</taxon>
        <taxon>Streptophyta</taxon>
        <taxon>Embryophyta</taxon>
        <taxon>Tracheophyta</taxon>
        <taxon>Spermatophyta</taxon>
        <taxon>Magnoliopsida</taxon>
        <taxon>eudicotyledons</taxon>
        <taxon>Gunneridae</taxon>
        <taxon>Pentapetalae</taxon>
        <taxon>asterids</taxon>
        <taxon>Ericales</taxon>
        <taxon>Ericaceae</taxon>
        <taxon>Ericoideae</taxon>
        <taxon>Rhodoreae</taxon>
        <taxon>Rhododendron</taxon>
    </lineage>
</organism>
<evidence type="ECO:0000313" key="2">
    <source>
        <dbReference type="EMBL" id="KAF7129162.1"/>
    </source>
</evidence>
<name>A0A834GD98_RHOSS</name>
<dbReference type="AlphaFoldDB" id="A0A834GD98"/>